<dbReference type="PANTHER" id="PTHR43820:SF4">
    <property type="entry name" value="HIGH-AFFINITY BRANCHED-CHAIN AMINO ACID TRANSPORT ATP-BINDING PROTEIN LIVF"/>
    <property type="match status" value="1"/>
</dbReference>
<comment type="caution">
    <text evidence="8">The sequence shown here is derived from an EMBL/GenBank/DDBJ whole genome shotgun (WGS) entry which is preliminary data.</text>
</comment>
<protein>
    <submittedName>
        <fullName evidence="8">ABC transporter ATP-binding protein</fullName>
    </submittedName>
</protein>
<evidence type="ECO:0000256" key="3">
    <source>
        <dbReference type="ARBA" id="ARBA00022741"/>
    </source>
</evidence>
<dbReference type="PROSITE" id="PS00211">
    <property type="entry name" value="ABC_TRANSPORTER_1"/>
    <property type="match status" value="1"/>
</dbReference>
<keyword evidence="2" id="KW-0813">Transport</keyword>
<keyword evidence="4 8" id="KW-0067">ATP-binding</keyword>
<dbReference type="SUPFAM" id="SSF52540">
    <property type="entry name" value="P-loop containing nucleoside triphosphate hydrolases"/>
    <property type="match status" value="1"/>
</dbReference>
<evidence type="ECO:0000313" key="9">
    <source>
        <dbReference type="Proteomes" id="UP000480266"/>
    </source>
</evidence>
<dbReference type="InterPro" id="IPR003439">
    <property type="entry name" value="ABC_transporter-like_ATP-bd"/>
</dbReference>
<dbReference type="SMART" id="SM00382">
    <property type="entry name" value="AAA"/>
    <property type="match status" value="1"/>
</dbReference>
<accession>A0A7C9RCY4</accession>
<dbReference type="InterPro" id="IPR003593">
    <property type="entry name" value="AAA+_ATPase"/>
</dbReference>
<evidence type="ECO:0000256" key="4">
    <source>
        <dbReference type="ARBA" id="ARBA00022840"/>
    </source>
</evidence>
<comment type="function">
    <text evidence="6">Involved in beta-(1--&gt;2)glucan export. Transmembrane domains (TMD) form a pore in the inner membrane and the ATP-binding domain (NBD) is responsible for energy generation.</text>
</comment>
<dbReference type="InterPro" id="IPR052156">
    <property type="entry name" value="BCAA_Transport_ATP-bd_LivF"/>
</dbReference>
<dbReference type="GO" id="GO:0015658">
    <property type="term" value="F:branched-chain amino acid transmembrane transporter activity"/>
    <property type="evidence" value="ECO:0007669"/>
    <property type="project" value="TreeGrafter"/>
</dbReference>
<dbReference type="GO" id="GO:0005524">
    <property type="term" value="F:ATP binding"/>
    <property type="evidence" value="ECO:0007669"/>
    <property type="project" value="UniProtKB-KW"/>
</dbReference>
<dbReference type="InterPro" id="IPR027417">
    <property type="entry name" value="P-loop_NTPase"/>
</dbReference>
<dbReference type="Gene3D" id="3.40.50.300">
    <property type="entry name" value="P-loop containing nucleotide triphosphate hydrolases"/>
    <property type="match status" value="1"/>
</dbReference>
<dbReference type="EMBL" id="JAAMRR010000118">
    <property type="protein sequence ID" value="NGX94098.1"/>
    <property type="molecule type" value="Genomic_DNA"/>
</dbReference>
<sequence length="237" mass="25223">MLEVRGLQVRYGTILAVEHLDLHVSAGEIVVLIGANGAGKSSAVNAITGLVKPAKGDISFAGENVFGLDAAERVRRGLALVIEGRGIFSEMTVRENIELGAFAKPELRGSSLQSAIDHVVAMFPRLGDRFNQIAGTLSGGEQQMLAIGRALMSSPRLLVLDEPSLGLAPRIVDEIAERLVQLARKSGVTVLIAEQNAALGLNISDRAYVLQRGRAVLEGSASELRSNTDLMRVYLEG</sequence>
<gene>
    <name evidence="8" type="ORF">G4V63_02255</name>
</gene>
<evidence type="ECO:0000256" key="5">
    <source>
        <dbReference type="ARBA" id="ARBA00022970"/>
    </source>
</evidence>
<dbReference type="CDD" id="cd03224">
    <property type="entry name" value="ABC_TM1139_LivF_branched"/>
    <property type="match status" value="1"/>
</dbReference>
<dbReference type="Pfam" id="PF00005">
    <property type="entry name" value="ABC_tran"/>
    <property type="match status" value="1"/>
</dbReference>
<keyword evidence="5" id="KW-0029">Amino-acid transport</keyword>
<organism evidence="8 9">
    <name type="scientific">Candidatus Afipia apatlaquensis</name>
    <dbReference type="NCBI Taxonomy" id="2712852"/>
    <lineage>
        <taxon>Bacteria</taxon>
        <taxon>Pseudomonadati</taxon>
        <taxon>Pseudomonadota</taxon>
        <taxon>Alphaproteobacteria</taxon>
        <taxon>Hyphomicrobiales</taxon>
        <taxon>Nitrobacteraceae</taxon>
        <taxon>Afipia</taxon>
    </lineage>
</organism>
<keyword evidence="9" id="KW-1185">Reference proteome</keyword>
<reference evidence="8" key="1">
    <citation type="submission" date="2020-02" db="EMBL/GenBank/DDBJ databases">
        <title>Draft genome sequence of Candidatus Afipia apatlaquensis IBT-C3, a potential strain for decolorization of textile dyes.</title>
        <authorList>
            <person name="Sanchez-Reyes A."/>
            <person name="Breton-Deval L."/>
            <person name="Mangelson H."/>
            <person name="Sanchez-Flores A."/>
        </authorList>
    </citation>
    <scope>NUCLEOTIDE SEQUENCE [LARGE SCALE GENOMIC DNA]</scope>
    <source>
        <strain evidence="8">IBT-C3</strain>
    </source>
</reference>
<evidence type="ECO:0000256" key="1">
    <source>
        <dbReference type="ARBA" id="ARBA00005417"/>
    </source>
</evidence>
<evidence type="ECO:0000313" key="8">
    <source>
        <dbReference type="EMBL" id="NGX94098.1"/>
    </source>
</evidence>
<dbReference type="PANTHER" id="PTHR43820">
    <property type="entry name" value="HIGH-AFFINITY BRANCHED-CHAIN AMINO ACID TRANSPORT ATP-BINDING PROTEIN LIVF"/>
    <property type="match status" value="1"/>
</dbReference>
<comment type="similarity">
    <text evidence="1">Belongs to the ABC transporter superfamily.</text>
</comment>
<evidence type="ECO:0000259" key="7">
    <source>
        <dbReference type="PROSITE" id="PS50893"/>
    </source>
</evidence>
<dbReference type="PROSITE" id="PS50893">
    <property type="entry name" value="ABC_TRANSPORTER_2"/>
    <property type="match status" value="1"/>
</dbReference>
<dbReference type="Proteomes" id="UP000480266">
    <property type="component" value="Unassembled WGS sequence"/>
</dbReference>
<dbReference type="GO" id="GO:0015807">
    <property type="term" value="P:L-amino acid transport"/>
    <property type="evidence" value="ECO:0007669"/>
    <property type="project" value="TreeGrafter"/>
</dbReference>
<evidence type="ECO:0000256" key="6">
    <source>
        <dbReference type="ARBA" id="ARBA00024722"/>
    </source>
</evidence>
<feature type="domain" description="ABC transporter" evidence="7">
    <location>
        <begin position="2"/>
        <end position="237"/>
    </location>
</feature>
<dbReference type="AlphaFoldDB" id="A0A7C9RCY4"/>
<name>A0A7C9RCY4_9BRAD</name>
<proteinExistence type="inferred from homology"/>
<dbReference type="GO" id="GO:0016887">
    <property type="term" value="F:ATP hydrolysis activity"/>
    <property type="evidence" value="ECO:0007669"/>
    <property type="project" value="InterPro"/>
</dbReference>
<dbReference type="InterPro" id="IPR017871">
    <property type="entry name" value="ABC_transporter-like_CS"/>
</dbReference>
<evidence type="ECO:0000256" key="2">
    <source>
        <dbReference type="ARBA" id="ARBA00022448"/>
    </source>
</evidence>
<keyword evidence="3" id="KW-0547">Nucleotide-binding</keyword>